<dbReference type="InterPro" id="IPR038077">
    <property type="entry name" value="Troponin_sf"/>
</dbReference>
<evidence type="ECO:0000313" key="2">
    <source>
        <dbReference type="EMBL" id="MDN3688677.1"/>
    </source>
</evidence>
<gene>
    <name evidence="2" type="ORF">QWZ15_12610</name>
</gene>
<evidence type="ECO:0000313" key="3">
    <source>
        <dbReference type="Proteomes" id="UP001236663"/>
    </source>
</evidence>
<dbReference type="EMBL" id="JAUFQS010000012">
    <property type="protein sequence ID" value="MDN3688677.1"/>
    <property type="molecule type" value="Genomic_DNA"/>
</dbReference>
<feature type="region of interest" description="Disordered" evidence="1">
    <location>
        <begin position="1"/>
        <end position="20"/>
    </location>
</feature>
<dbReference type="RefSeq" id="WP_163386518.1">
    <property type="nucleotide sequence ID" value="NZ_JAUFQS010000012.1"/>
</dbReference>
<dbReference type="Proteomes" id="UP001236663">
    <property type="component" value="Unassembled WGS sequence"/>
</dbReference>
<name>A0ABT8C9B6_9BACT</name>
<organism evidence="2 3">
    <name type="scientific">Cyclobacterium jeungdonense</name>
    <dbReference type="NCBI Taxonomy" id="708087"/>
    <lineage>
        <taxon>Bacteria</taxon>
        <taxon>Pseudomonadati</taxon>
        <taxon>Bacteroidota</taxon>
        <taxon>Cytophagia</taxon>
        <taxon>Cytophagales</taxon>
        <taxon>Cyclobacteriaceae</taxon>
        <taxon>Cyclobacterium</taxon>
    </lineage>
</organism>
<protein>
    <submittedName>
        <fullName evidence="2">Uncharacterized protein</fullName>
    </submittedName>
</protein>
<sequence>MAEDKNKGAAAAASDSEKELATMKEKVAALEAENKDLKAEIKKNESELKDAAEIVADLKEKVKAGNAGKVRTIKIDGSVYQVVGGFRKGDKTYKPEDIASDEKIAKELIKKQSGLIKKVK</sequence>
<reference evidence="3" key="1">
    <citation type="journal article" date="2019" name="Int. J. Syst. Evol. Microbiol.">
        <title>The Global Catalogue of Microorganisms (GCM) 10K type strain sequencing project: providing services to taxonomists for standard genome sequencing and annotation.</title>
        <authorList>
            <consortium name="The Broad Institute Genomics Platform"/>
            <consortium name="The Broad Institute Genome Sequencing Center for Infectious Disease"/>
            <person name="Wu L."/>
            <person name="Ma J."/>
        </authorList>
    </citation>
    <scope>NUCLEOTIDE SEQUENCE [LARGE SCALE GENOMIC DNA]</scope>
    <source>
        <strain evidence="3">CECT 7706</strain>
    </source>
</reference>
<keyword evidence="3" id="KW-1185">Reference proteome</keyword>
<comment type="caution">
    <text evidence="2">The sequence shown here is derived from an EMBL/GenBank/DDBJ whole genome shotgun (WGS) entry which is preliminary data.</text>
</comment>
<dbReference type="Gene3D" id="6.10.250.1060">
    <property type="match status" value="1"/>
</dbReference>
<evidence type="ECO:0000256" key="1">
    <source>
        <dbReference type="SAM" id="MobiDB-lite"/>
    </source>
</evidence>
<dbReference type="SUPFAM" id="SSF90250">
    <property type="entry name" value="Troponin coil-coiled subunits"/>
    <property type="match status" value="1"/>
</dbReference>
<accession>A0ABT8C9B6</accession>
<proteinExistence type="predicted"/>